<evidence type="ECO:0000256" key="3">
    <source>
        <dbReference type="SAM" id="Phobius"/>
    </source>
</evidence>
<comment type="caution">
    <text evidence="4">The sequence shown here is derived from an EMBL/GenBank/DDBJ whole genome shotgun (WGS) entry which is preliminary data.</text>
</comment>
<keyword evidence="3" id="KW-0472">Membrane</keyword>
<dbReference type="RefSeq" id="WP_068448624.1">
    <property type="nucleotide sequence ID" value="NZ_CP150660.1"/>
</dbReference>
<dbReference type="GO" id="GO:0005829">
    <property type="term" value="C:cytosol"/>
    <property type="evidence" value="ECO:0007669"/>
    <property type="project" value="TreeGrafter"/>
</dbReference>
<dbReference type="OrthoDB" id="9814490at2"/>
<feature type="transmembrane region" description="Helical" evidence="3">
    <location>
        <begin position="24"/>
        <end position="45"/>
    </location>
</feature>
<keyword evidence="2 4" id="KW-0808">Transferase</keyword>
<sequence>MNTKSINLKDYSNSSYKPGNKLKIFIWFFVNILFFKSSLPLPHFLKKYILIIFGAKIGRGVFFKNNINIKYPWLLEIGNDVWIGENVWIDNLAKVKIEDNVCISQGAMLLCGNHDYKKSSFDLILGEIILEEGSWVGAKSVVCPGVTLHSHAILAVGSIATKDLDSYSIYQGNPAVKIRKRNIVE</sequence>
<dbReference type="GO" id="GO:0008374">
    <property type="term" value="F:O-acyltransferase activity"/>
    <property type="evidence" value="ECO:0007669"/>
    <property type="project" value="TreeGrafter"/>
</dbReference>
<accession>A0A176TCW1</accession>
<protein>
    <submittedName>
        <fullName evidence="4">Acyl transferase</fullName>
    </submittedName>
</protein>
<dbReference type="Proteomes" id="UP000076923">
    <property type="component" value="Unassembled WGS sequence"/>
</dbReference>
<dbReference type="PANTHER" id="PTHR23416">
    <property type="entry name" value="SIALIC ACID SYNTHASE-RELATED"/>
    <property type="match status" value="1"/>
</dbReference>
<name>A0A176TCW1_9FLAO</name>
<comment type="similarity">
    <text evidence="1">Belongs to the transferase hexapeptide repeat family.</text>
</comment>
<evidence type="ECO:0000313" key="5">
    <source>
        <dbReference type="Proteomes" id="UP000076923"/>
    </source>
</evidence>
<keyword evidence="3" id="KW-1133">Transmembrane helix</keyword>
<reference evidence="4 5" key="1">
    <citation type="submission" date="2016-02" db="EMBL/GenBank/DDBJ databases">
        <title>Draft genome sequence of Polaribacter atrinae KACC17473.</title>
        <authorList>
            <person name="Shin S.-K."/>
            <person name="Yi H."/>
        </authorList>
    </citation>
    <scope>NUCLEOTIDE SEQUENCE [LARGE SCALE GENOMIC DNA]</scope>
    <source>
        <strain evidence="4 5">KACC 17473</strain>
    </source>
</reference>
<keyword evidence="5" id="KW-1185">Reference proteome</keyword>
<dbReference type="CDD" id="cd05825">
    <property type="entry name" value="LbH_wcaF_like"/>
    <property type="match status" value="1"/>
</dbReference>
<dbReference type="NCBIfam" id="NF007797">
    <property type="entry name" value="PRK10502.1"/>
    <property type="match status" value="1"/>
</dbReference>
<dbReference type="STRING" id="1333662.LPB303_05065"/>
<evidence type="ECO:0000313" key="4">
    <source>
        <dbReference type="EMBL" id="OAD45664.1"/>
    </source>
</evidence>
<dbReference type="InterPro" id="IPR051159">
    <property type="entry name" value="Hexapeptide_acetyltransf"/>
</dbReference>
<evidence type="ECO:0000256" key="1">
    <source>
        <dbReference type="ARBA" id="ARBA00007274"/>
    </source>
</evidence>
<dbReference type="AlphaFoldDB" id="A0A176TCW1"/>
<keyword evidence="3" id="KW-0812">Transmembrane</keyword>
<dbReference type="InterPro" id="IPR011004">
    <property type="entry name" value="Trimer_LpxA-like_sf"/>
</dbReference>
<dbReference type="SUPFAM" id="SSF51161">
    <property type="entry name" value="Trimeric LpxA-like enzymes"/>
    <property type="match status" value="1"/>
</dbReference>
<dbReference type="EMBL" id="LVWE01000010">
    <property type="protein sequence ID" value="OAD45664.1"/>
    <property type="molecule type" value="Genomic_DNA"/>
</dbReference>
<proteinExistence type="inferred from homology"/>
<gene>
    <name evidence="4" type="ORF">LPB303_05065</name>
</gene>
<dbReference type="Gene3D" id="2.160.10.10">
    <property type="entry name" value="Hexapeptide repeat proteins"/>
    <property type="match status" value="1"/>
</dbReference>
<organism evidence="4 5">
    <name type="scientific">Polaribacter atrinae</name>
    <dbReference type="NCBI Taxonomy" id="1333662"/>
    <lineage>
        <taxon>Bacteria</taxon>
        <taxon>Pseudomonadati</taxon>
        <taxon>Bacteroidota</taxon>
        <taxon>Flavobacteriia</taxon>
        <taxon>Flavobacteriales</taxon>
        <taxon>Flavobacteriaceae</taxon>
    </lineage>
</organism>
<dbReference type="PANTHER" id="PTHR23416:SF23">
    <property type="entry name" value="ACETYLTRANSFERASE C18B11.09C-RELATED"/>
    <property type="match status" value="1"/>
</dbReference>
<evidence type="ECO:0000256" key="2">
    <source>
        <dbReference type="ARBA" id="ARBA00022679"/>
    </source>
</evidence>